<organism evidence="1 2">
    <name type="scientific">Basidiobolus ranarum</name>
    <dbReference type="NCBI Taxonomy" id="34480"/>
    <lineage>
        <taxon>Eukaryota</taxon>
        <taxon>Fungi</taxon>
        <taxon>Fungi incertae sedis</taxon>
        <taxon>Zoopagomycota</taxon>
        <taxon>Entomophthoromycotina</taxon>
        <taxon>Basidiobolomycetes</taxon>
        <taxon>Basidiobolales</taxon>
        <taxon>Basidiobolaceae</taxon>
        <taxon>Basidiobolus</taxon>
    </lineage>
</organism>
<sequence>MKSTNSREEVVAALRGLQFGIEESSLEILVMRHQVDPYLPWCIFEFTLLEGVHVRMEINSSGYMISRATVAKVDNPVAISHCEQVVKKMILEYHGNLDSVMAKASPQFTRRFNSIKPIKRTQYLECCR</sequence>
<evidence type="ECO:0000313" key="2">
    <source>
        <dbReference type="Proteomes" id="UP001479436"/>
    </source>
</evidence>
<keyword evidence="2" id="KW-1185">Reference proteome</keyword>
<comment type="caution">
    <text evidence="1">The sequence shown here is derived from an EMBL/GenBank/DDBJ whole genome shotgun (WGS) entry which is preliminary data.</text>
</comment>
<evidence type="ECO:0000313" key="1">
    <source>
        <dbReference type="EMBL" id="KAK9708090.1"/>
    </source>
</evidence>
<dbReference type="InterPro" id="IPR023231">
    <property type="entry name" value="GSKIP_dom_sf"/>
</dbReference>
<gene>
    <name evidence="1" type="ORF">K7432_009834</name>
</gene>
<reference evidence="1 2" key="1">
    <citation type="submission" date="2023-04" db="EMBL/GenBank/DDBJ databases">
        <title>Genome of Basidiobolus ranarum AG-B5.</title>
        <authorList>
            <person name="Stajich J.E."/>
            <person name="Carter-House D."/>
            <person name="Gryganskyi A."/>
        </authorList>
    </citation>
    <scope>NUCLEOTIDE SEQUENCE [LARGE SCALE GENOMIC DNA]</scope>
    <source>
        <strain evidence="1 2">AG-B5</strain>
    </source>
</reference>
<proteinExistence type="predicted"/>
<accession>A0ABR2VWG1</accession>
<dbReference type="EMBL" id="JASJQH010007510">
    <property type="protein sequence ID" value="KAK9708090.1"/>
    <property type="molecule type" value="Genomic_DNA"/>
</dbReference>
<protein>
    <submittedName>
        <fullName evidence="1">Uncharacterized protein</fullName>
    </submittedName>
</protein>
<dbReference type="Gene3D" id="3.30.2280.10">
    <property type="entry name" value="Hypothetical protein (hspc210)"/>
    <property type="match status" value="1"/>
</dbReference>
<name>A0ABR2VWG1_9FUNG</name>
<dbReference type="Proteomes" id="UP001479436">
    <property type="component" value="Unassembled WGS sequence"/>
</dbReference>